<evidence type="ECO:0000256" key="1">
    <source>
        <dbReference type="SAM" id="MobiDB-lite"/>
    </source>
</evidence>
<dbReference type="Gene3D" id="3.30.70.330">
    <property type="match status" value="1"/>
</dbReference>
<dbReference type="InterPro" id="IPR035979">
    <property type="entry name" value="RBD_domain_sf"/>
</dbReference>
<dbReference type="EMBL" id="KZ269988">
    <property type="protein sequence ID" value="OZC10194.1"/>
    <property type="molecule type" value="Genomic_DNA"/>
</dbReference>
<dbReference type="GO" id="GO:0003676">
    <property type="term" value="F:nucleic acid binding"/>
    <property type="evidence" value="ECO:0007669"/>
    <property type="project" value="InterPro"/>
</dbReference>
<proteinExistence type="predicted"/>
<keyword evidence="3" id="KW-1185">Reference proteome</keyword>
<protein>
    <recommendedName>
        <fullName evidence="4">RRM domain-containing protein</fullName>
    </recommendedName>
</protein>
<feature type="compositionally biased region" description="Acidic residues" evidence="1">
    <location>
        <begin position="129"/>
        <end position="142"/>
    </location>
</feature>
<accession>A0A238BYM2</accession>
<dbReference type="InterPro" id="IPR012677">
    <property type="entry name" value="Nucleotide-bd_a/b_plait_sf"/>
</dbReference>
<reference evidence="2 3" key="1">
    <citation type="submission" date="2015-12" db="EMBL/GenBank/DDBJ databases">
        <title>Draft genome of the nematode, Onchocerca flexuosa.</title>
        <authorList>
            <person name="Mitreva M."/>
        </authorList>
    </citation>
    <scope>NUCLEOTIDE SEQUENCE [LARGE SCALE GENOMIC DNA]</scope>
    <source>
        <strain evidence="2">Red Deer</strain>
    </source>
</reference>
<dbReference type="Proteomes" id="UP000242913">
    <property type="component" value="Unassembled WGS sequence"/>
</dbReference>
<name>A0A238BYM2_9BILA</name>
<gene>
    <name evidence="2" type="ORF">X798_02784</name>
</gene>
<feature type="region of interest" description="Disordered" evidence="1">
    <location>
        <begin position="128"/>
        <end position="153"/>
    </location>
</feature>
<evidence type="ECO:0000313" key="3">
    <source>
        <dbReference type="Proteomes" id="UP000242913"/>
    </source>
</evidence>
<sequence length="531" mass="58804">MLKCFFTQSSSLNNESGSKDCSLVKAKISDFTAVSAETTDSATLTVLAANSMATASNTMVNAIGIPILNLDQDGTDETIRDLILTLGHTQGIGDISTAIESSFATAATCIDELFSHHCTSGVSVFSSGNDDDDSHADNEDDKEPTPSTSGNYLDEWTPQYSSSLSIFATLSSGNFLSENEITQIFSRYGDIKEVKWIQISDNNGYIIVFSNESEKENAIKICGNKMETKGRVLKLWSFKQAHLFVNSNLAVIETTNHTSHQLTTDKDASDPYIIADAKLFGFTDPFQNNINSGINKHQIHYHPDASTMTLNEDMPSPERPGTRPLPTTAFLLKQISEANNMFETGQFYERTSHNSGSEKNRFLNLPAPYHLLPDTPYFRRAPIVPPPTRSLSATEQMPIQQRIINRYLASMKMDDEKSFAAIARYERECYEQLYVTSYYPPTALSEQQRYGCSRVRRFRTGTGRTGAAFDSGSRSDMNAEKHMLSANFFRSSAVEERKMIGASVGSTTNGDCSTLLIPSNQHLQSMEYAPL</sequence>
<dbReference type="OrthoDB" id="5834796at2759"/>
<dbReference type="AlphaFoldDB" id="A0A238BYM2"/>
<evidence type="ECO:0000313" key="2">
    <source>
        <dbReference type="EMBL" id="OZC10194.1"/>
    </source>
</evidence>
<dbReference type="CDD" id="cd00590">
    <property type="entry name" value="RRM_SF"/>
    <property type="match status" value="1"/>
</dbReference>
<dbReference type="SUPFAM" id="SSF54928">
    <property type="entry name" value="RNA-binding domain, RBD"/>
    <property type="match status" value="1"/>
</dbReference>
<organism evidence="2 3">
    <name type="scientific">Onchocerca flexuosa</name>
    <dbReference type="NCBI Taxonomy" id="387005"/>
    <lineage>
        <taxon>Eukaryota</taxon>
        <taxon>Metazoa</taxon>
        <taxon>Ecdysozoa</taxon>
        <taxon>Nematoda</taxon>
        <taxon>Chromadorea</taxon>
        <taxon>Rhabditida</taxon>
        <taxon>Spirurina</taxon>
        <taxon>Spiruromorpha</taxon>
        <taxon>Filarioidea</taxon>
        <taxon>Onchocercidae</taxon>
        <taxon>Onchocerca</taxon>
    </lineage>
</organism>
<evidence type="ECO:0008006" key="4">
    <source>
        <dbReference type="Google" id="ProtNLM"/>
    </source>
</evidence>